<dbReference type="Proteomes" id="UP000295411">
    <property type="component" value="Unassembled WGS sequence"/>
</dbReference>
<protein>
    <submittedName>
        <fullName evidence="3">GNAT family N-acetyltransferase</fullName>
    </submittedName>
</protein>
<name>A0A4R5TR27_9MICC</name>
<dbReference type="EMBL" id="SMTK01000005">
    <property type="protein sequence ID" value="TDK24109.1"/>
    <property type="molecule type" value="Genomic_DNA"/>
</dbReference>
<dbReference type="SUPFAM" id="SSF55729">
    <property type="entry name" value="Acyl-CoA N-acyltransferases (Nat)"/>
    <property type="match status" value="1"/>
</dbReference>
<proteinExistence type="predicted"/>
<dbReference type="PROSITE" id="PS51186">
    <property type="entry name" value="GNAT"/>
    <property type="match status" value="1"/>
</dbReference>
<dbReference type="Gene3D" id="3.40.630.30">
    <property type="match status" value="1"/>
</dbReference>
<dbReference type="InterPro" id="IPR016181">
    <property type="entry name" value="Acyl_CoA_acyltransferase"/>
</dbReference>
<reference evidence="3 4" key="1">
    <citation type="submission" date="2019-03" db="EMBL/GenBank/DDBJ databases">
        <title>Arthrobacter sp. nov., an bacterium isolated from biocrust in Mu Us Desert.</title>
        <authorList>
            <person name="Lixiong L."/>
        </authorList>
    </citation>
    <scope>NUCLEOTIDE SEQUENCE [LARGE SCALE GENOMIC DNA]</scope>
    <source>
        <strain evidence="3 4">SLN-3</strain>
    </source>
</reference>
<evidence type="ECO:0000313" key="4">
    <source>
        <dbReference type="Proteomes" id="UP000295411"/>
    </source>
</evidence>
<evidence type="ECO:0000256" key="1">
    <source>
        <dbReference type="SAM" id="MobiDB-lite"/>
    </source>
</evidence>
<evidence type="ECO:0000313" key="3">
    <source>
        <dbReference type="EMBL" id="TDK24109.1"/>
    </source>
</evidence>
<evidence type="ECO:0000259" key="2">
    <source>
        <dbReference type="PROSITE" id="PS51186"/>
    </source>
</evidence>
<accession>A0A4R5TR27</accession>
<dbReference type="InterPro" id="IPR000182">
    <property type="entry name" value="GNAT_dom"/>
</dbReference>
<organism evidence="3 4">
    <name type="scientific">Arthrobacter crusticola</name>
    <dbReference type="NCBI Taxonomy" id="2547960"/>
    <lineage>
        <taxon>Bacteria</taxon>
        <taxon>Bacillati</taxon>
        <taxon>Actinomycetota</taxon>
        <taxon>Actinomycetes</taxon>
        <taxon>Micrococcales</taxon>
        <taxon>Micrococcaceae</taxon>
        <taxon>Arthrobacter</taxon>
    </lineage>
</organism>
<sequence>MVRCSRQGRSGTAQGRRLTPSPPGDRGGHRLGGVGGQENTVLIRRAEPADAPEAIRVFRSSRTAAAAYLPSAAHTAAEDEEFVRGVLIAERQTWLAVDGDGPAAGLLSLSPGWIDQLYVAPEYWGRGVGTLLLGHAKALQPSGLQLWTFESNLGARRFYERHRFVAVERTDGAGNEERAPDVRYAWSGS</sequence>
<keyword evidence="3" id="KW-0808">Transferase</keyword>
<dbReference type="OrthoDB" id="9805924at2"/>
<dbReference type="AlphaFoldDB" id="A0A4R5TR27"/>
<feature type="region of interest" description="Disordered" evidence="1">
    <location>
        <begin position="1"/>
        <end position="37"/>
    </location>
</feature>
<dbReference type="Pfam" id="PF00583">
    <property type="entry name" value="Acetyltransf_1"/>
    <property type="match status" value="1"/>
</dbReference>
<comment type="caution">
    <text evidence="3">The sequence shown here is derived from an EMBL/GenBank/DDBJ whole genome shotgun (WGS) entry which is preliminary data.</text>
</comment>
<keyword evidence="4" id="KW-1185">Reference proteome</keyword>
<dbReference type="CDD" id="cd04301">
    <property type="entry name" value="NAT_SF"/>
    <property type="match status" value="1"/>
</dbReference>
<feature type="domain" description="N-acetyltransferase" evidence="2">
    <location>
        <begin position="41"/>
        <end position="189"/>
    </location>
</feature>
<gene>
    <name evidence="3" type="ORF">E2F48_15165</name>
</gene>
<dbReference type="GO" id="GO:0016747">
    <property type="term" value="F:acyltransferase activity, transferring groups other than amino-acyl groups"/>
    <property type="evidence" value="ECO:0007669"/>
    <property type="project" value="InterPro"/>
</dbReference>